<dbReference type="SUPFAM" id="SSF55874">
    <property type="entry name" value="ATPase domain of HSP90 chaperone/DNA topoisomerase II/histidine kinase"/>
    <property type="match status" value="1"/>
</dbReference>
<dbReference type="EC" id="2.7.13.3" evidence="2"/>
<keyword evidence="5" id="KW-0418">Kinase</keyword>
<evidence type="ECO:0000256" key="2">
    <source>
        <dbReference type="ARBA" id="ARBA00012438"/>
    </source>
</evidence>
<dbReference type="Gene3D" id="3.30.450.40">
    <property type="match status" value="1"/>
</dbReference>
<dbReference type="InterPro" id="IPR003594">
    <property type="entry name" value="HATPase_dom"/>
</dbReference>
<proteinExistence type="predicted"/>
<dbReference type="Proteomes" id="UP000604341">
    <property type="component" value="Unassembled WGS sequence"/>
</dbReference>
<dbReference type="PANTHER" id="PTHR42878:SF15">
    <property type="entry name" value="BACTERIOPHYTOCHROME"/>
    <property type="match status" value="1"/>
</dbReference>
<keyword evidence="3" id="KW-0597">Phosphoprotein</keyword>
<reference evidence="9" key="1">
    <citation type="journal article" date="2019" name="Int. J. Syst. Evol. Microbiol.">
        <title>The Global Catalogue of Microorganisms (GCM) 10K type strain sequencing project: providing services to taxonomists for standard genome sequencing and annotation.</title>
        <authorList>
            <consortium name="The Broad Institute Genomics Platform"/>
            <consortium name="The Broad Institute Genome Sequencing Center for Infectious Disease"/>
            <person name="Wu L."/>
            <person name="Ma J."/>
        </authorList>
    </citation>
    <scope>NUCLEOTIDE SEQUENCE [LARGE SCALE GENOMIC DNA]</scope>
    <source>
        <strain evidence="9">JCM 19173</strain>
    </source>
</reference>
<sequence length="749" mass="82270">MSVSWHGTLDRIAMTSDARPPLDPLFRDGGELSVLMQHLDWDATPLGPPSTWPAALRTCVHLMLASRQPMYLAWTADLIALYNDAYRPILGADKHPAALGARTADIFGQDGYPGLKPVFDAALQGESAAFENLLVPLERYGYLEECYFDVSYTPVYVDQNVQGVFSSVTETTERVIAARRTRTLAALTAALLGATDPQGLVQAALTVAEDNPYDLPCLLLSGLSAHGPAHLAGATGLTDEQAASWHQEVRPWLHAGEECVAPVAPLCAGPWPEAVTQLVVLPLTPSGKPQALGVLALGLNPRKHLDEAYWDFLHLFSGQLTAALHATRLAADLQGQYAELDARTRALEAFEEWTWDLTIDLDPDELIGRAQARIGNLIPLDAAVYYEREGERWFVKRMRGEYGNAELQRAHEGGLPHETTGNLRVPFETGEPYYQDVYDQATDHLAPHMTHVTATAMLPLRTARGVRGIFGLAVFGRAGWSAVDRAVVETVGRSLSLALDRAEQVQDLARERERLARQAEALASANEELEAFTYSVSHDLRTPVRHIRSFSDLLRKSIGTDLNAKASRYLQVVDESATRMNTLIDAMLDLSRTSRQPLRAGVVDLGALVASVRSEVEVDALDRAMTWHVHSLPLVTGDHDLLRQVMLNLLSNALKYTRGREEAIVEVSAEERPDEWVISVRDNGAGFDARYQDKLFGVFQRLHRADEFEGTGVGLANVRRIISRHGGRVSAQGAPGQGATFGFTLPKTR</sequence>
<dbReference type="SUPFAM" id="SSF47384">
    <property type="entry name" value="Homodimeric domain of signal transducing histidine kinase"/>
    <property type="match status" value="1"/>
</dbReference>
<dbReference type="Gene3D" id="3.30.565.10">
    <property type="entry name" value="Histidine kinase-like ATPase, C-terminal domain"/>
    <property type="match status" value="1"/>
</dbReference>
<keyword evidence="9" id="KW-1185">Reference proteome</keyword>
<dbReference type="InterPro" id="IPR003661">
    <property type="entry name" value="HisK_dim/P_dom"/>
</dbReference>
<dbReference type="SUPFAM" id="SSF55781">
    <property type="entry name" value="GAF domain-like"/>
    <property type="match status" value="2"/>
</dbReference>
<evidence type="ECO:0000256" key="5">
    <source>
        <dbReference type="ARBA" id="ARBA00022777"/>
    </source>
</evidence>
<dbReference type="Pfam" id="PF00512">
    <property type="entry name" value="HisKA"/>
    <property type="match status" value="1"/>
</dbReference>
<organism evidence="8 9">
    <name type="scientific">Deinococcus radiotolerans</name>
    <dbReference type="NCBI Taxonomy" id="1309407"/>
    <lineage>
        <taxon>Bacteria</taxon>
        <taxon>Thermotogati</taxon>
        <taxon>Deinococcota</taxon>
        <taxon>Deinococci</taxon>
        <taxon>Deinococcales</taxon>
        <taxon>Deinococcaceae</taxon>
        <taxon>Deinococcus</taxon>
    </lineage>
</organism>
<dbReference type="EMBL" id="BMPE01000033">
    <property type="protein sequence ID" value="GGL19517.1"/>
    <property type="molecule type" value="Genomic_DNA"/>
</dbReference>
<name>A0ABQ2FRF0_9DEIO</name>
<keyword evidence="6" id="KW-0175">Coiled coil</keyword>
<comment type="catalytic activity">
    <reaction evidence="1">
        <text>ATP + protein L-histidine = ADP + protein N-phospho-L-histidine.</text>
        <dbReference type="EC" id="2.7.13.3"/>
    </reaction>
</comment>
<evidence type="ECO:0000313" key="8">
    <source>
        <dbReference type="EMBL" id="GGL19517.1"/>
    </source>
</evidence>
<dbReference type="PRINTS" id="PR00344">
    <property type="entry name" value="BCTRLSENSOR"/>
</dbReference>
<dbReference type="InterPro" id="IPR029016">
    <property type="entry name" value="GAF-like_dom_sf"/>
</dbReference>
<evidence type="ECO:0000256" key="1">
    <source>
        <dbReference type="ARBA" id="ARBA00000085"/>
    </source>
</evidence>
<dbReference type="PANTHER" id="PTHR42878">
    <property type="entry name" value="TWO-COMPONENT HISTIDINE KINASE"/>
    <property type="match status" value="1"/>
</dbReference>
<dbReference type="InterPro" id="IPR050351">
    <property type="entry name" value="BphY/WalK/GraS-like"/>
</dbReference>
<feature type="coiled-coil region" evidence="6">
    <location>
        <begin position="505"/>
        <end position="532"/>
    </location>
</feature>
<dbReference type="CDD" id="cd00082">
    <property type="entry name" value="HisKA"/>
    <property type="match status" value="1"/>
</dbReference>
<dbReference type="InterPro" id="IPR036890">
    <property type="entry name" value="HATPase_C_sf"/>
</dbReference>
<evidence type="ECO:0000313" key="9">
    <source>
        <dbReference type="Proteomes" id="UP000604341"/>
    </source>
</evidence>
<dbReference type="Gene3D" id="3.30.450.20">
    <property type="entry name" value="PAS domain"/>
    <property type="match status" value="1"/>
</dbReference>
<feature type="domain" description="Histidine kinase" evidence="7">
    <location>
        <begin position="535"/>
        <end position="749"/>
    </location>
</feature>
<dbReference type="InterPro" id="IPR004358">
    <property type="entry name" value="Sig_transdc_His_kin-like_C"/>
</dbReference>
<evidence type="ECO:0000256" key="4">
    <source>
        <dbReference type="ARBA" id="ARBA00022679"/>
    </source>
</evidence>
<dbReference type="InterPro" id="IPR005467">
    <property type="entry name" value="His_kinase_dom"/>
</dbReference>
<gene>
    <name evidence="8" type="ORF">GCM10010844_43080</name>
</gene>
<dbReference type="SMART" id="SM00387">
    <property type="entry name" value="HATPase_c"/>
    <property type="match status" value="1"/>
</dbReference>
<dbReference type="Gene3D" id="1.10.287.130">
    <property type="match status" value="1"/>
</dbReference>
<evidence type="ECO:0000259" key="7">
    <source>
        <dbReference type="PROSITE" id="PS50109"/>
    </source>
</evidence>
<comment type="caution">
    <text evidence="8">The sequence shown here is derived from an EMBL/GenBank/DDBJ whole genome shotgun (WGS) entry which is preliminary data.</text>
</comment>
<dbReference type="Pfam" id="PF02518">
    <property type="entry name" value="HATPase_c"/>
    <property type="match status" value="1"/>
</dbReference>
<dbReference type="PROSITE" id="PS50109">
    <property type="entry name" value="HIS_KIN"/>
    <property type="match status" value="1"/>
</dbReference>
<keyword evidence="4" id="KW-0808">Transferase</keyword>
<dbReference type="InterPro" id="IPR036097">
    <property type="entry name" value="HisK_dim/P_sf"/>
</dbReference>
<dbReference type="SMART" id="SM00388">
    <property type="entry name" value="HisKA"/>
    <property type="match status" value="1"/>
</dbReference>
<evidence type="ECO:0000256" key="6">
    <source>
        <dbReference type="SAM" id="Coils"/>
    </source>
</evidence>
<accession>A0ABQ2FRF0</accession>
<protein>
    <recommendedName>
        <fullName evidence="2">histidine kinase</fullName>
        <ecNumber evidence="2">2.7.13.3</ecNumber>
    </recommendedName>
</protein>
<evidence type="ECO:0000256" key="3">
    <source>
        <dbReference type="ARBA" id="ARBA00022553"/>
    </source>
</evidence>